<feature type="transmembrane region" description="Helical" evidence="2">
    <location>
        <begin position="227"/>
        <end position="245"/>
    </location>
</feature>
<keyword evidence="2" id="KW-0812">Transmembrane</keyword>
<evidence type="ECO:0000313" key="5">
    <source>
        <dbReference type="Proteomes" id="UP000027439"/>
    </source>
</evidence>
<reference evidence="6" key="3">
    <citation type="journal article" date="2019" name="Int. J. Syst. Evol. Microbiol.">
        <title>The Global Catalogue of Microorganisms (GCM) 10K type strain sequencing project: providing services to taxonomists for standard genome sequencing and annotation.</title>
        <authorList>
            <consortium name="The Broad Institute Genomics Platform"/>
            <consortium name="The Broad Institute Genome Sequencing Center for Infectious Disease"/>
            <person name="Wu L."/>
            <person name="Ma J."/>
        </authorList>
    </citation>
    <scope>NUCLEOTIDE SEQUENCE [LARGE SCALE GENOMIC DNA]</scope>
    <source>
        <strain evidence="6">CGMCC 1.11013</strain>
    </source>
</reference>
<feature type="transmembrane region" description="Helical" evidence="2">
    <location>
        <begin position="150"/>
        <end position="170"/>
    </location>
</feature>
<keyword evidence="2" id="KW-0472">Membrane</keyword>
<dbReference type="OrthoDB" id="8744808at2"/>
<dbReference type="STRING" id="1071679.BG57_14180"/>
<evidence type="ECO:0000313" key="3">
    <source>
        <dbReference type="EMBL" id="GGD91011.1"/>
    </source>
</evidence>
<accession>A0A069NR95</accession>
<keyword evidence="2" id="KW-1133">Transmembrane helix</keyword>
<dbReference type="Proteomes" id="UP000027439">
    <property type="component" value="Unassembled WGS sequence"/>
</dbReference>
<feature type="transmembrane region" description="Helical" evidence="2">
    <location>
        <begin position="281"/>
        <end position="303"/>
    </location>
</feature>
<dbReference type="EMBL" id="JFHE01000025">
    <property type="protein sequence ID" value="KDR30757.1"/>
    <property type="molecule type" value="Genomic_DNA"/>
</dbReference>
<evidence type="ECO:0000256" key="2">
    <source>
        <dbReference type="SAM" id="Phobius"/>
    </source>
</evidence>
<feature type="transmembrane region" description="Helical" evidence="2">
    <location>
        <begin position="12"/>
        <end position="31"/>
    </location>
</feature>
<dbReference type="Proteomes" id="UP000597138">
    <property type="component" value="Unassembled WGS sequence"/>
</dbReference>
<dbReference type="AlphaFoldDB" id="A0A069NR95"/>
<protein>
    <submittedName>
        <fullName evidence="4">Uncharacterized protein</fullName>
    </submittedName>
</protein>
<evidence type="ECO:0000313" key="6">
    <source>
        <dbReference type="Proteomes" id="UP000597138"/>
    </source>
</evidence>
<evidence type="ECO:0000313" key="4">
    <source>
        <dbReference type="EMBL" id="KDR30757.1"/>
    </source>
</evidence>
<proteinExistence type="predicted"/>
<reference evidence="3" key="1">
    <citation type="journal article" date="2014" name="Int. J. Syst. Evol. Microbiol.">
        <title>Complete genome of a new Firmicutes species belonging to the dominant human colonic microbiota ('Ruminococcus bicirculans') reveals two chromosomes and a selective capacity to utilize plant glucans.</title>
        <authorList>
            <consortium name="NISC Comparative Sequencing Program"/>
            <person name="Wegmann U."/>
            <person name="Louis P."/>
            <person name="Goesmann A."/>
            <person name="Henrissat B."/>
            <person name="Duncan S.H."/>
            <person name="Flint H.J."/>
        </authorList>
    </citation>
    <scope>NUCLEOTIDE SEQUENCE</scope>
    <source>
        <strain evidence="3">CGMCC 1.11013</strain>
    </source>
</reference>
<feature type="compositionally biased region" description="Basic and acidic residues" evidence="1">
    <location>
        <begin position="401"/>
        <end position="411"/>
    </location>
</feature>
<feature type="transmembrane region" description="Helical" evidence="2">
    <location>
        <begin position="339"/>
        <end position="358"/>
    </location>
</feature>
<gene>
    <name evidence="4" type="ORF">BG57_14180</name>
    <name evidence="3" type="ORF">GCM10010985_52110</name>
</gene>
<feature type="transmembrane region" description="Helical" evidence="2">
    <location>
        <begin position="190"/>
        <end position="215"/>
    </location>
</feature>
<organism evidence="4 5">
    <name type="scientific">Caballeronia grimmiae</name>
    <dbReference type="NCBI Taxonomy" id="1071679"/>
    <lineage>
        <taxon>Bacteria</taxon>
        <taxon>Pseudomonadati</taxon>
        <taxon>Pseudomonadota</taxon>
        <taxon>Betaproteobacteria</taxon>
        <taxon>Burkholderiales</taxon>
        <taxon>Burkholderiaceae</taxon>
        <taxon>Caballeronia</taxon>
    </lineage>
</organism>
<name>A0A069NR95_9BURK</name>
<dbReference type="RefSeq" id="WP_035967892.1">
    <property type="nucleotide sequence ID" value="NZ_BMEG01000011.1"/>
</dbReference>
<reference evidence="4 5" key="2">
    <citation type="submission" date="2014-03" db="EMBL/GenBank/DDBJ databases">
        <title>Draft Genome Sequences of Four Burkholderia Strains.</title>
        <authorList>
            <person name="Liu X.Y."/>
            <person name="Li C.X."/>
            <person name="Xu J.H."/>
        </authorList>
    </citation>
    <scope>NUCLEOTIDE SEQUENCE [LARGE SCALE GENOMIC DNA]</scope>
    <source>
        <strain evidence="4 5">R27</strain>
    </source>
</reference>
<keyword evidence="6" id="KW-1185">Reference proteome</keyword>
<comment type="caution">
    <text evidence="4">The sequence shown here is derived from an EMBL/GenBank/DDBJ whole genome shotgun (WGS) entry which is preliminary data.</text>
</comment>
<reference evidence="3" key="4">
    <citation type="submission" date="2024-05" db="EMBL/GenBank/DDBJ databases">
        <authorList>
            <person name="Sun Q."/>
            <person name="Zhou Y."/>
        </authorList>
    </citation>
    <scope>NUCLEOTIDE SEQUENCE</scope>
    <source>
        <strain evidence="3">CGMCC 1.11013</strain>
    </source>
</reference>
<dbReference type="eggNOG" id="ENOG503136M">
    <property type="taxonomic scope" value="Bacteria"/>
</dbReference>
<feature type="transmembrane region" description="Helical" evidence="2">
    <location>
        <begin position="116"/>
        <end position="138"/>
    </location>
</feature>
<feature type="region of interest" description="Disordered" evidence="1">
    <location>
        <begin position="401"/>
        <end position="421"/>
    </location>
</feature>
<evidence type="ECO:0000256" key="1">
    <source>
        <dbReference type="SAM" id="MobiDB-lite"/>
    </source>
</evidence>
<sequence>MFNEPVLRRGVRWMLLVVMYYVVAAASYNGYFTKWQFRDQTPQWALPAMLEGTIERPFVYRQLLPAIANGVERAMPRTLKERITSVLMDDNRTHHPITWFYPNAVDAHNPQYALRYYLIFGMSFTALFLALFAMRAVCMTFQMNRTASTLAPMALAAIFPLILTDGAYFYDFPELLFMNLAVWLAARGRALWLIPLTVIATFNKESFLFFTLTLFPFLQARYSLGKVLTLQAVMLAIAGAINFVIKLKYAGNGGGIVAFNLYENLNFLVHPLSYLRFEYNYGVVMAKGFNIITIAIAAILLRSGWSKLPLALRRHVQIAIAINVPLFMAFGFHDELRNLSMLIVGVLMIFCVNIALVLEQANLRAVADMQSGNGLDEAAPSPSRLGNHGAIARSARYRVRVADSSEQDRGDTGAGMPSGWK</sequence>
<dbReference type="EMBL" id="BMEG01000011">
    <property type="protein sequence ID" value="GGD91011.1"/>
    <property type="molecule type" value="Genomic_DNA"/>
</dbReference>